<gene>
    <name evidence="2" type="ORF">DERF_007260</name>
</gene>
<reference evidence="2" key="1">
    <citation type="submission" date="2013-05" db="EMBL/GenBank/DDBJ databases">
        <authorList>
            <person name="Yim A.K.Y."/>
            <person name="Chan T.F."/>
            <person name="Ji K.M."/>
            <person name="Liu X.Y."/>
            <person name="Zhou J.W."/>
            <person name="Li R.Q."/>
            <person name="Yang K.Y."/>
            <person name="Li J."/>
            <person name="Li M."/>
            <person name="Law P.T.W."/>
            <person name="Wu Y.L."/>
            <person name="Cai Z.L."/>
            <person name="Qin H."/>
            <person name="Bao Y."/>
            <person name="Leung R.K.K."/>
            <person name="Ng P.K.S."/>
            <person name="Zou J."/>
            <person name="Zhong X.J."/>
            <person name="Ran P.X."/>
            <person name="Zhong N.S."/>
            <person name="Liu Z.G."/>
            <person name="Tsui S.K.W."/>
        </authorList>
    </citation>
    <scope>NUCLEOTIDE SEQUENCE</scope>
    <source>
        <strain evidence="2">Derf</strain>
        <tissue evidence="2">Whole organism</tissue>
    </source>
</reference>
<protein>
    <submittedName>
        <fullName evidence="2">Uncharacterized protein</fullName>
    </submittedName>
</protein>
<dbReference type="AlphaFoldDB" id="A0A922I050"/>
<feature type="transmembrane region" description="Helical" evidence="1">
    <location>
        <begin position="126"/>
        <end position="149"/>
    </location>
</feature>
<comment type="caution">
    <text evidence="2">The sequence shown here is derived from an EMBL/GenBank/DDBJ whole genome shotgun (WGS) entry which is preliminary data.</text>
</comment>
<accession>A0A922I050</accession>
<name>A0A922I050_DERFA</name>
<feature type="transmembrane region" description="Helical" evidence="1">
    <location>
        <begin position="102"/>
        <end position="120"/>
    </location>
</feature>
<reference evidence="2" key="2">
    <citation type="journal article" date="2022" name="Res Sq">
        <title>Comparative Genomics Reveals Insights into the Divergent Evolution of Astigmatic Mites and Household Pest Adaptations.</title>
        <authorList>
            <person name="Xiong Q."/>
            <person name="Wan A.T.-Y."/>
            <person name="Liu X.-Y."/>
            <person name="Fung C.S.-H."/>
            <person name="Xiao X."/>
            <person name="Malainual N."/>
            <person name="Hou J."/>
            <person name="Wang L."/>
            <person name="Wang M."/>
            <person name="Yang K."/>
            <person name="Cui Y."/>
            <person name="Leung E."/>
            <person name="Nong W."/>
            <person name="Shin S.-K."/>
            <person name="Au S."/>
            <person name="Jeong K.Y."/>
            <person name="Chew F.T."/>
            <person name="Hui J."/>
            <person name="Leung T.F."/>
            <person name="Tungtrongchitr A."/>
            <person name="Zhong N."/>
            <person name="Liu Z."/>
            <person name="Tsui S."/>
        </authorList>
    </citation>
    <scope>NUCLEOTIDE SEQUENCE</scope>
    <source>
        <strain evidence="2">Derf</strain>
        <tissue evidence="2">Whole organism</tissue>
    </source>
</reference>
<sequence>MYANHIEPQLLLVTIFFLVTTFTLQIGYILIQLHFCFEIIALKFNDRYNNNNNNKLKSRQENPVCLHNQQCLLIEHKLWIISSEKNDGINNRIRSKLIKLKIVFFDIIFEIFKLFLQFTALKCITFQWKITSLIIYLIFFGFFQLSTLFNQDILYKFQKHLINSIQYHDRLYGHFKSKFWQTFIIKCNLGLFWIICLTNLITYILIWWCFCNYLSNTMPELISQFMD</sequence>
<evidence type="ECO:0000256" key="1">
    <source>
        <dbReference type="SAM" id="Phobius"/>
    </source>
</evidence>
<keyword evidence="1" id="KW-0812">Transmembrane</keyword>
<proteinExistence type="predicted"/>
<keyword evidence="1" id="KW-0472">Membrane</keyword>
<dbReference type="EMBL" id="ASGP02000003">
    <property type="protein sequence ID" value="KAH9516525.1"/>
    <property type="molecule type" value="Genomic_DNA"/>
</dbReference>
<feature type="transmembrane region" description="Helical" evidence="1">
    <location>
        <begin position="12"/>
        <end position="37"/>
    </location>
</feature>
<feature type="transmembrane region" description="Helical" evidence="1">
    <location>
        <begin position="183"/>
        <end position="208"/>
    </location>
</feature>
<dbReference type="Proteomes" id="UP000790347">
    <property type="component" value="Unassembled WGS sequence"/>
</dbReference>
<keyword evidence="3" id="KW-1185">Reference proteome</keyword>
<evidence type="ECO:0000313" key="3">
    <source>
        <dbReference type="Proteomes" id="UP000790347"/>
    </source>
</evidence>
<evidence type="ECO:0000313" key="2">
    <source>
        <dbReference type="EMBL" id="KAH9516525.1"/>
    </source>
</evidence>
<keyword evidence="1" id="KW-1133">Transmembrane helix</keyword>
<organism evidence="2 3">
    <name type="scientific">Dermatophagoides farinae</name>
    <name type="common">American house dust mite</name>
    <dbReference type="NCBI Taxonomy" id="6954"/>
    <lineage>
        <taxon>Eukaryota</taxon>
        <taxon>Metazoa</taxon>
        <taxon>Ecdysozoa</taxon>
        <taxon>Arthropoda</taxon>
        <taxon>Chelicerata</taxon>
        <taxon>Arachnida</taxon>
        <taxon>Acari</taxon>
        <taxon>Acariformes</taxon>
        <taxon>Sarcoptiformes</taxon>
        <taxon>Astigmata</taxon>
        <taxon>Psoroptidia</taxon>
        <taxon>Analgoidea</taxon>
        <taxon>Pyroglyphidae</taxon>
        <taxon>Dermatophagoidinae</taxon>
        <taxon>Dermatophagoides</taxon>
    </lineage>
</organism>